<dbReference type="SUPFAM" id="SSF53328">
    <property type="entry name" value="Formyltransferase"/>
    <property type="match status" value="1"/>
</dbReference>
<dbReference type="EC" id="2.1.2.9" evidence="2 5"/>
<dbReference type="InterPro" id="IPR011034">
    <property type="entry name" value="Formyl_transferase-like_C_sf"/>
</dbReference>
<accession>A0A0S7BVI9</accession>
<proteinExistence type="inferred from homology"/>
<organism evidence="8">
    <name type="scientific">Flexilinea flocculi</name>
    <dbReference type="NCBI Taxonomy" id="1678840"/>
    <lineage>
        <taxon>Bacteria</taxon>
        <taxon>Bacillati</taxon>
        <taxon>Chloroflexota</taxon>
        <taxon>Anaerolineae</taxon>
        <taxon>Anaerolineales</taxon>
        <taxon>Anaerolineaceae</taxon>
        <taxon>Flexilinea</taxon>
    </lineage>
</organism>
<dbReference type="InterPro" id="IPR001555">
    <property type="entry name" value="GART_AS"/>
</dbReference>
<dbReference type="PROSITE" id="PS00373">
    <property type="entry name" value="GART"/>
    <property type="match status" value="1"/>
</dbReference>
<dbReference type="OrthoDB" id="9802815at2"/>
<keyword evidence="4 5" id="KW-0648">Protein biosynthesis</keyword>
<dbReference type="Proteomes" id="UP000053370">
    <property type="component" value="Unassembled WGS sequence"/>
</dbReference>
<dbReference type="NCBIfam" id="TIGR00460">
    <property type="entry name" value="fmt"/>
    <property type="match status" value="1"/>
</dbReference>
<dbReference type="SUPFAM" id="SSF50486">
    <property type="entry name" value="FMT C-terminal domain-like"/>
    <property type="match status" value="1"/>
</dbReference>
<evidence type="ECO:0000313" key="9">
    <source>
        <dbReference type="Proteomes" id="UP000053370"/>
    </source>
</evidence>
<evidence type="ECO:0000256" key="4">
    <source>
        <dbReference type="ARBA" id="ARBA00022917"/>
    </source>
</evidence>
<evidence type="ECO:0000256" key="1">
    <source>
        <dbReference type="ARBA" id="ARBA00010699"/>
    </source>
</evidence>
<feature type="domain" description="Formyl transferase N-terminal" evidence="6">
    <location>
        <begin position="29"/>
        <end position="182"/>
    </location>
</feature>
<dbReference type="CDD" id="cd08646">
    <property type="entry name" value="FMT_core_Met-tRNA-FMT_N"/>
    <property type="match status" value="1"/>
</dbReference>
<comment type="catalytic activity">
    <reaction evidence="5">
        <text>L-methionyl-tRNA(fMet) + (6R)-10-formyltetrahydrofolate = N-formyl-L-methionyl-tRNA(fMet) + (6S)-5,6,7,8-tetrahydrofolate + H(+)</text>
        <dbReference type="Rhea" id="RHEA:24380"/>
        <dbReference type="Rhea" id="RHEA-COMP:9952"/>
        <dbReference type="Rhea" id="RHEA-COMP:9953"/>
        <dbReference type="ChEBI" id="CHEBI:15378"/>
        <dbReference type="ChEBI" id="CHEBI:57453"/>
        <dbReference type="ChEBI" id="CHEBI:78530"/>
        <dbReference type="ChEBI" id="CHEBI:78844"/>
        <dbReference type="ChEBI" id="CHEBI:195366"/>
        <dbReference type="EC" id="2.1.2.9"/>
    </reaction>
</comment>
<gene>
    <name evidence="5" type="primary">fmt</name>
    <name evidence="8" type="ORF">ATC1_13561</name>
</gene>
<feature type="domain" description="Formyl transferase C-terminal" evidence="7">
    <location>
        <begin position="208"/>
        <end position="303"/>
    </location>
</feature>
<dbReference type="InterPro" id="IPR036477">
    <property type="entry name" value="Formyl_transf_N_sf"/>
</dbReference>
<dbReference type="InterPro" id="IPR005794">
    <property type="entry name" value="Fmt"/>
</dbReference>
<protein>
    <recommendedName>
        <fullName evidence="2 5">Methionyl-tRNA formyltransferase</fullName>
        <ecNumber evidence="2 5">2.1.2.9</ecNumber>
    </recommendedName>
</protein>
<dbReference type="EMBL" id="DF968181">
    <property type="protein sequence ID" value="GAP40584.1"/>
    <property type="molecule type" value="Genomic_DNA"/>
</dbReference>
<dbReference type="FunFam" id="3.40.50.12230:FF:000001">
    <property type="entry name" value="Methionyl-tRNA formyltransferase"/>
    <property type="match status" value="1"/>
</dbReference>
<dbReference type="CDD" id="cd08704">
    <property type="entry name" value="Met_tRNA_FMT_C"/>
    <property type="match status" value="1"/>
</dbReference>
<evidence type="ECO:0000256" key="2">
    <source>
        <dbReference type="ARBA" id="ARBA00012261"/>
    </source>
</evidence>
<evidence type="ECO:0000256" key="3">
    <source>
        <dbReference type="ARBA" id="ARBA00022679"/>
    </source>
</evidence>
<dbReference type="Pfam" id="PF00551">
    <property type="entry name" value="Formyl_trans_N"/>
    <property type="match status" value="1"/>
</dbReference>
<evidence type="ECO:0000256" key="5">
    <source>
        <dbReference type="HAMAP-Rule" id="MF_00182"/>
    </source>
</evidence>
<dbReference type="PATRIC" id="fig|1678840.3.peg.1873"/>
<dbReference type="PANTHER" id="PTHR11138">
    <property type="entry name" value="METHIONYL-TRNA FORMYLTRANSFERASE"/>
    <property type="match status" value="1"/>
</dbReference>
<dbReference type="InterPro" id="IPR002376">
    <property type="entry name" value="Formyl_transf_N"/>
</dbReference>
<dbReference type="InterPro" id="IPR044135">
    <property type="entry name" value="Met-tRNA-FMT_C"/>
</dbReference>
<sequence length="308" mass="33568">MRDELPRIVFMGSPEIAVPAFHALAESYPVVGVVTQPDRPAGRGKKLLAPAVKEAAAEFGIPVFQPQKLREPGAIEQLTEWNPDLIVVMAYGQILRKNVLELPRFGCINVHASLLPRWRGASPIQSALLAGDSQTGVTIMKMDAGMDTGPVLNTQTLAIDPNDTAATLSEKIAILGADLLLATLPGYLNGTVIPTPQSESGITYASLIDKKDGLLDFSQSAEELERKVRAFNPWPSAFFYVDDVMIKIHQAHVEKNDQEMEIGKRCLKNDLPAIMTGDGFLVLDEIQCSGKKAMNCKAFLAGKRGWFQ</sequence>
<name>A0A0S7BVI9_9CHLR</name>
<evidence type="ECO:0000259" key="7">
    <source>
        <dbReference type="Pfam" id="PF02911"/>
    </source>
</evidence>
<dbReference type="HAMAP" id="MF_00182">
    <property type="entry name" value="Formyl_trans"/>
    <property type="match status" value="1"/>
</dbReference>
<keyword evidence="9" id="KW-1185">Reference proteome</keyword>
<dbReference type="InterPro" id="IPR041711">
    <property type="entry name" value="Met-tRNA-FMT_N"/>
</dbReference>
<comment type="similarity">
    <text evidence="1 5">Belongs to the Fmt family.</text>
</comment>
<dbReference type="PANTHER" id="PTHR11138:SF5">
    <property type="entry name" value="METHIONYL-TRNA FORMYLTRANSFERASE, MITOCHONDRIAL"/>
    <property type="match status" value="1"/>
</dbReference>
<dbReference type="GO" id="GO:0005829">
    <property type="term" value="C:cytosol"/>
    <property type="evidence" value="ECO:0007669"/>
    <property type="project" value="TreeGrafter"/>
</dbReference>
<dbReference type="GO" id="GO:0004479">
    <property type="term" value="F:methionyl-tRNA formyltransferase activity"/>
    <property type="evidence" value="ECO:0007669"/>
    <property type="project" value="UniProtKB-UniRule"/>
</dbReference>
<reference evidence="8" key="1">
    <citation type="journal article" date="2015" name="Genome Announc.">
        <title>Draft Genome Sequence of Anaerolineae Strain TC1, a Novel Isolate from a Methanogenic Wastewater Treatment System.</title>
        <authorList>
            <person name="Matsuura N."/>
            <person name="Tourlousse D.M."/>
            <person name="Sun L."/>
            <person name="Toyonaga M."/>
            <person name="Kuroda K."/>
            <person name="Ohashi A."/>
            <person name="Cruz R."/>
            <person name="Yamaguchi T."/>
            <person name="Sekiguchi Y."/>
        </authorList>
    </citation>
    <scope>NUCLEOTIDE SEQUENCE [LARGE SCALE GENOMIC DNA]</scope>
    <source>
        <strain evidence="8">TC1</strain>
    </source>
</reference>
<evidence type="ECO:0000259" key="6">
    <source>
        <dbReference type="Pfam" id="PF00551"/>
    </source>
</evidence>
<comment type="function">
    <text evidence="5">Attaches a formyl group to the free amino group of methionyl-tRNA(fMet). The formyl group appears to play a dual role in the initiator identity of N-formylmethionyl-tRNA by promoting its recognition by IF2 and preventing the misappropriation of this tRNA by the elongation apparatus.</text>
</comment>
<dbReference type="RefSeq" id="WP_062280048.1">
    <property type="nucleotide sequence ID" value="NZ_DF968181.1"/>
</dbReference>
<keyword evidence="3 5" id="KW-0808">Transferase</keyword>
<dbReference type="Gene3D" id="3.40.50.12230">
    <property type="match status" value="1"/>
</dbReference>
<dbReference type="AlphaFoldDB" id="A0A0S7BVI9"/>
<dbReference type="Pfam" id="PF02911">
    <property type="entry name" value="Formyl_trans_C"/>
    <property type="match status" value="1"/>
</dbReference>
<evidence type="ECO:0000313" key="8">
    <source>
        <dbReference type="EMBL" id="GAP40584.1"/>
    </source>
</evidence>
<dbReference type="InterPro" id="IPR005793">
    <property type="entry name" value="Formyl_trans_C"/>
</dbReference>
<dbReference type="STRING" id="1678840.ATC1_13561"/>
<feature type="binding site" evidence="5">
    <location>
        <begin position="113"/>
        <end position="116"/>
    </location>
    <ligand>
        <name>(6S)-5,6,7,8-tetrahydrofolate</name>
        <dbReference type="ChEBI" id="CHEBI:57453"/>
    </ligand>
</feature>